<dbReference type="AlphaFoldDB" id="A0A6J4MDB7"/>
<evidence type="ECO:0000313" key="1">
    <source>
        <dbReference type="EMBL" id="CAA9357101.1"/>
    </source>
</evidence>
<proteinExistence type="predicted"/>
<reference evidence="1" key="1">
    <citation type="submission" date="2020-02" db="EMBL/GenBank/DDBJ databases">
        <authorList>
            <person name="Meier V. D."/>
        </authorList>
    </citation>
    <scope>NUCLEOTIDE SEQUENCE</scope>
    <source>
        <strain evidence="1">AVDCRST_MAG93</strain>
    </source>
</reference>
<protein>
    <submittedName>
        <fullName evidence="1">Uncharacterized protein</fullName>
    </submittedName>
</protein>
<accession>A0A6J4MDB7</accession>
<organism evidence="1">
    <name type="scientific">uncultured Chloroflexia bacterium</name>
    <dbReference type="NCBI Taxonomy" id="1672391"/>
    <lineage>
        <taxon>Bacteria</taxon>
        <taxon>Bacillati</taxon>
        <taxon>Chloroflexota</taxon>
        <taxon>Chloroflexia</taxon>
        <taxon>environmental samples</taxon>
    </lineage>
</organism>
<gene>
    <name evidence="1" type="ORF">AVDCRST_MAG93-7416</name>
</gene>
<dbReference type="EMBL" id="CADCTR010002505">
    <property type="protein sequence ID" value="CAA9357101.1"/>
    <property type="molecule type" value="Genomic_DNA"/>
</dbReference>
<name>A0A6J4MDB7_9CHLR</name>
<sequence length="51" mass="5877">MEVSGRDWRPEEFQCHARLVFNHDGGGTIRQTTADKEDDQSAWFELINGEP</sequence>